<dbReference type="Proteomes" id="UP000663864">
    <property type="component" value="Unassembled WGS sequence"/>
</dbReference>
<dbReference type="GO" id="GO:0030170">
    <property type="term" value="F:pyridoxal phosphate binding"/>
    <property type="evidence" value="ECO:0007669"/>
    <property type="project" value="TreeGrafter"/>
</dbReference>
<evidence type="ECO:0000256" key="2">
    <source>
        <dbReference type="ARBA" id="ARBA00022898"/>
    </source>
</evidence>
<evidence type="ECO:0000256" key="3">
    <source>
        <dbReference type="ARBA" id="ARBA00023235"/>
    </source>
</evidence>
<evidence type="ECO:0000313" key="6">
    <source>
        <dbReference type="Proteomes" id="UP000663864"/>
    </source>
</evidence>
<feature type="domain" description="Alanine racemase N-terminal" evidence="4">
    <location>
        <begin position="1"/>
        <end position="94"/>
    </location>
</feature>
<gene>
    <name evidence="5" type="ORF">ZHD862_LOCUS5995</name>
</gene>
<dbReference type="SUPFAM" id="SSF51419">
    <property type="entry name" value="PLP-binding barrel"/>
    <property type="match status" value="1"/>
</dbReference>
<protein>
    <recommendedName>
        <fullName evidence="4">Alanine racemase N-terminal domain-containing protein</fullName>
    </recommendedName>
</protein>
<proteinExistence type="predicted"/>
<keyword evidence="2" id="KW-0663">Pyridoxal phosphate</keyword>
<evidence type="ECO:0000313" key="5">
    <source>
        <dbReference type="EMBL" id="CAF0873324.1"/>
    </source>
</evidence>
<dbReference type="Gene3D" id="3.20.20.10">
    <property type="entry name" value="Alanine racemase"/>
    <property type="match status" value="1"/>
</dbReference>
<accession>A0A813XHQ0</accession>
<organism evidence="5 6">
    <name type="scientific">Rotaria sordida</name>
    <dbReference type="NCBI Taxonomy" id="392033"/>
    <lineage>
        <taxon>Eukaryota</taxon>
        <taxon>Metazoa</taxon>
        <taxon>Spiralia</taxon>
        <taxon>Gnathifera</taxon>
        <taxon>Rotifera</taxon>
        <taxon>Eurotatoria</taxon>
        <taxon>Bdelloidea</taxon>
        <taxon>Philodinida</taxon>
        <taxon>Philodinidae</taxon>
        <taxon>Rotaria</taxon>
    </lineage>
</organism>
<evidence type="ECO:0000256" key="1">
    <source>
        <dbReference type="ARBA" id="ARBA00001933"/>
    </source>
</evidence>
<name>A0A813XHQ0_9BILA</name>
<dbReference type="Pfam" id="PF01168">
    <property type="entry name" value="Ala_racemase_N"/>
    <property type="match status" value="1"/>
</dbReference>
<dbReference type="GO" id="GO:0008784">
    <property type="term" value="F:alanine racemase activity"/>
    <property type="evidence" value="ECO:0007669"/>
    <property type="project" value="TreeGrafter"/>
</dbReference>
<reference evidence="5" key="1">
    <citation type="submission" date="2021-02" db="EMBL/GenBank/DDBJ databases">
        <authorList>
            <person name="Nowell W R."/>
        </authorList>
    </citation>
    <scope>NUCLEOTIDE SEQUENCE</scope>
</reference>
<dbReference type="PANTHER" id="PTHR30511:SF0">
    <property type="entry name" value="ALANINE RACEMASE, CATABOLIC-RELATED"/>
    <property type="match status" value="1"/>
</dbReference>
<dbReference type="GO" id="GO:0005829">
    <property type="term" value="C:cytosol"/>
    <property type="evidence" value="ECO:0007669"/>
    <property type="project" value="TreeGrafter"/>
</dbReference>
<comment type="caution">
    <text evidence="5">The sequence shown here is derived from an EMBL/GenBank/DDBJ whole genome shotgun (WGS) entry which is preliminary data.</text>
</comment>
<keyword evidence="3" id="KW-0413">Isomerase</keyword>
<comment type="cofactor">
    <cofactor evidence="1">
        <name>pyridoxal 5'-phosphate</name>
        <dbReference type="ChEBI" id="CHEBI:597326"/>
    </cofactor>
</comment>
<dbReference type="InterPro" id="IPR000821">
    <property type="entry name" value="Ala_racemase"/>
</dbReference>
<dbReference type="AlphaFoldDB" id="A0A813XHQ0"/>
<sequence length="317" mass="36806">MDTDLNRFGLKTIDEVRIVMKIISPNPNLNCMGAFTRFSTSEDMKNKSYFHQQLASFYEFLDVIPNRTDKIIHGATLYHTEKPFFDMIRLGKALMDPPNEELKHLLPVELQNTLSLYSILHIVKQLDANEKISYGGIYITTESVFAIVLVLPIYCCYQCCAGKPRRSNTKFVNKTTTNDEEKQILDIQLFQSGHWESQYYQYNKWHGPHQIELSFDILLSKVTGSGLDDIGMYSIEGIYSTQTRRMGLIKKYQLGTGNPLENLGHTVTIQLEWNKYSNQFEGKWYVRTKKFKGSGNFKMHFDKRNQQAPFLSIYEKV</sequence>
<dbReference type="GO" id="GO:0030632">
    <property type="term" value="P:D-alanine biosynthetic process"/>
    <property type="evidence" value="ECO:0007669"/>
    <property type="project" value="TreeGrafter"/>
</dbReference>
<dbReference type="PANTHER" id="PTHR30511">
    <property type="entry name" value="ALANINE RACEMASE"/>
    <property type="match status" value="1"/>
</dbReference>
<evidence type="ECO:0000259" key="4">
    <source>
        <dbReference type="Pfam" id="PF01168"/>
    </source>
</evidence>
<dbReference type="EMBL" id="CAJNOT010000164">
    <property type="protein sequence ID" value="CAF0873324.1"/>
    <property type="molecule type" value="Genomic_DNA"/>
</dbReference>
<dbReference type="InterPro" id="IPR029066">
    <property type="entry name" value="PLP-binding_barrel"/>
</dbReference>
<dbReference type="InterPro" id="IPR001608">
    <property type="entry name" value="Ala_racemase_N"/>
</dbReference>